<protein>
    <submittedName>
        <fullName evidence="1">Uncharacterized protein</fullName>
    </submittedName>
</protein>
<dbReference type="Proteomes" id="UP001432146">
    <property type="component" value="Unassembled WGS sequence"/>
</dbReference>
<sequence>MTTNAQIEEEEEEEELPQKVITRCLKLDILIISIPSSKTVTLSPKGKKFWRAFCLLTDNSACTKPTIIRANKLCR</sequence>
<comment type="caution">
    <text evidence="1">The sequence shown here is derived from an EMBL/GenBank/DDBJ whole genome shotgun (WGS) entry which is preliminary data.</text>
</comment>
<keyword evidence="2" id="KW-1185">Reference proteome</keyword>
<name>A0AAW0ZGR2_9HYME</name>
<dbReference type="EMBL" id="JAWNGG020000202">
    <property type="protein sequence ID" value="KAK9296844.1"/>
    <property type="molecule type" value="Genomic_DNA"/>
</dbReference>
<evidence type="ECO:0000313" key="2">
    <source>
        <dbReference type="Proteomes" id="UP001432146"/>
    </source>
</evidence>
<accession>A0AAW0ZGR2</accession>
<proteinExistence type="predicted"/>
<reference evidence="1 2" key="1">
    <citation type="submission" date="2024-05" db="EMBL/GenBank/DDBJ databases">
        <title>The nuclear and mitochondrial genome assemblies of Tetragonisca angustula (Apidae: Meliponini), a tiny yet remarkable pollinator in the Neotropics.</title>
        <authorList>
            <person name="Ferrari R."/>
            <person name="Ricardo P.C."/>
            <person name="Dias F.C."/>
            <person name="Araujo N.S."/>
            <person name="Soares D.O."/>
            <person name="Zhou Q.-S."/>
            <person name="Zhu C.-D."/>
            <person name="Coutinho L."/>
            <person name="Airas M.C."/>
            <person name="Batista T.M."/>
        </authorList>
    </citation>
    <scope>NUCLEOTIDE SEQUENCE [LARGE SCALE GENOMIC DNA]</scope>
    <source>
        <strain evidence="1">ASF017062</strain>
        <tissue evidence="1">Abdomen</tissue>
    </source>
</reference>
<dbReference type="AlphaFoldDB" id="A0AAW0ZGR2"/>
<gene>
    <name evidence="1" type="ORF">QLX08_009252</name>
</gene>
<organism evidence="1 2">
    <name type="scientific">Tetragonisca angustula</name>
    <dbReference type="NCBI Taxonomy" id="166442"/>
    <lineage>
        <taxon>Eukaryota</taxon>
        <taxon>Metazoa</taxon>
        <taxon>Ecdysozoa</taxon>
        <taxon>Arthropoda</taxon>
        <taxon>Hexapoda</taxon>
        <taxon>Insecta</taxon>
        <taxon>Pterygota</taxon>
        <taxon>Neoptera</taxon>
        <taxon>Endopterygota</taxon>
        <taxon>Hymenoptera</taxon>
        <taxon>Apocrita</taxon>
        <taxon>Aculeata</taxon>
        <taxon>Apoidea</taxon>
        <taxon>Anthophila</taxon>
        <taxon>Apidae</taxon>
        <taxon>Tetragonisca</taxon>
    </lineage>
</organism>
<evidence type="ECO:0000313" key="1">
    <source>
        <dbReference type="EMBL" id="KAK9296844.1"/>
    </source>
</evidence>